<comment type="caution">
    <text evidence="1">The sequence shown here is derived from an EMBL/GenBank/DDBJ whole genome shotgun (WGS) entry which is preliminary data.</text>
</comment>
<feature type="non-terminal residue" evidence="1">
    <location>
        <position position="1"/>
    </location>
</feature>
<proteinExistence type="predicted"/>
<dbReference type="EMBL" id="UPSH01000001">
    <property type="protein sequence ID" value="VBB18334.1"/>
    <property type="molecule type" value="Genomic_DNA"/>
</dbReference>
<sequence length="301" mass="34744">LNQCDIKFGMSERLNKLEHMYRIAKQDYLSVKHDPSSDRNEHQDNSLRTKYTDSIINTYLDQNMKFFDEIPYDMQVHEPRSISLTRTRADDNTIDPTDNYRDAIVGIFPMKIVDEDFSLTMYESSRVVGGKPNVVFEQAGSKGCTAASNVIILYEKIGSTVLKDMESRCRSRGLSDYESEGLHDLKLARKRIVMLNIKVRNDQLDFKEQKDNVSLFVSLYSPVVMTYGGHAIVVDEINEKYAVVRDPYCVMHLVLDVDKFIRNPANMLNTGYSYNFYAIDTSVDRDFTTDFGHDTFDKNEH</sequence>
<dbReference type="Proteomes" id="UP000594342">
    <property type="component" value="Unassembled WGS sequence"/>
</dbReference>
<reference evidence="1 2" key="1">
    <citation type="submission" date="2018-10" db="EMBL/GenBank/DDBJ databases">
        <authorList>
            <consortium name="IHU Genomes"/>
        </authorList>
    </citation>
    <scope>NUCLEOTIDE SEQUENCE [LARGE SCALE GENOMIC DNA]</scope>
    <source>
        <strain evidence="1 2">A1</strain>
    </source>
</reference>
<organism evidence="1 2">
    <name type="scientific">Yasminevirus sp. GU-2018</name>
    <dbReference type="NCBI Taxonomy" id="2420051"/>
    <lineage>
        <taxon>Viruses</taxon>
        <taxon>Varidnaviria</taxon>
        <taxon>Bamfordvirae</taxon>
        <taxon>Nucleocytoviricota</taxon>
        <taxon>Megaviricetes</taxon>
        <taxon>Imitervirales</taxon>
        <taxon>Mimiviridae</taxon>
        <taxon>Klosneuvirinae</taxon>
        <taxon>Yasminevirus</taxon>
        <taxon>Yasminevirus saudimassiliense</taxon>
    </lineage>
</organism>
<evidence type="ECO:0000313" key="2">
    <source>
        <dbReference type="Proteomes" id="UP000594342"/>
    </source>
</evidence>
<protein>
    <submittedName>
        <fullName evidence="1">Uncharacterized protein</fullName>
    </submittedName>
</protein>
<keyword evidence="2" id="KW-1185">Reference proteome</keyword>
<gene>
    <name evidence="1" type="ORF">YASMINEVIRUS_797</name>
</gene>
<name>A0A5K0UA43_9VIRU</name>
<accession>A0A5K0UA43</accession>
<evidence type="ECO:0000313" key="1">
    <source>
        <dbReference type="EMBL" id="VBB18334.1"/>
    </source>
</evidence>